<evidence type="ECO:0000256" key="7">
    <source>
        <dbReference type="ARBA" id="ARBA00023139"/>
    </source>
</evidence>
<dbReference type="Gene3D" id="2.20.200.10">
    <property type="entry name" value="Outer membrane efflux proteins (OEP)"/>
    <property type="match status" value="1"/>
</dbReference>
<dbReference type="Pfam" id="PF02321">
    <property type="entry name" value="OEP"/>
    <property type="match status" value="2"/>
</dbReference>
<keyword evidence="11" id="KW-1185">Reference proteome</keyword>
<dbReference type="GO" id="GO:0005886">
    <property type="term" value="C:plasma membrane"/>
    <property type="evidence" value="ECO:0007669"/>
    <property type="project" value="UniProtKB-SubCell"/>
</dbReference>
<keyword evidence="5 9" id="KW-0732">Signal</keyword>
<reference evidence="11" key="1">
    <citation type="submission" date="2016-10" db="EMBL/GenBank/DDBJ databases">
        <authorList>
            <person name="Varghese N."/>
        </authorList>
    </citation>
    <scope>NUCLEOTIDE SEQUENCE [LARGE SCALE GENOMIC DNA]</scope>
    <source>
        <strain evidence="11">GAS106B</strain>
    </source>
</reference>
<keyword evidence="7 9" id="KW-0564">Palmitate</keyword>
<dbReference type="Proteomes" id="UP000183487">
    <property type="component" value="Unassembled WGS sequence"/>
</dbReference>
<name>A0A1H1B8K4_9BURK</name>
<dbReference type="EMBL" id="FNKP01000001">
    <property type="protein sequence ID" value="SDQ48257.1"/>
    <property type="molecule type" value="Genomic_DNA"/>
</dbReference>
<organism evidence="10 11">
    <name type="scientific">Paraburkholderia fungorum</name>
    <dbReference type="NCBI Taxonomy" id="134537"/>
    <lineage>
        <taxon>Bacteria</taxon>
        <taxon>Pseudomonadati</taxon>
        <taxon>Pseudomonadota</taxon>
        <taxon>Betaproteobacteria</taxon>
        <taxon>Burkholderiales</taxon>
        <taxon>Burkholderiaceae</taxon>
        <taxon>Paraburkholderia</taxon>
    </lineage>
</organism>
<dbReference type="NCBIfam" id="TIGR01845">
    <property type="entry name" value="outer_NodT"/>
    <property type="match status" value="1"/>
</dbReference>
<dbReference type="GO" id="GO:0015562">
    <property type="term" value="F:efflux transmembrane transporter activity"/>
    <property type="evidence" value="ECO:0007669"/>
    <property type="project" value="InterPro"/>
</dbReference>
<dbReference type="AlphaFoldDB" id="A0A1H1B8K4"/>
<feature type="signal peptide" evidence="9">
    <location>
        <begin position="1"/>
        <end position="18"/>
    </location>
</feature>
<dbReference type="InterPro" id="IPR003423">
    <property type="entry name" value="OMP_efflux"/>
</dbReference>
<dbReference type="PANTHER" id="PTHR30203">
    <property type="entry name" value="OUTER MEMBRANE CATION EFFLUX PROTEIN"/>
    <property type="match status" value="1"/>
</dbReference>
<keyword evidence="3 9" id="KW-1134">Transmembrane beta strand</keyword>
<evidence type="ECO:0000256" key="4">
    <source>
        <dbReference type="ARBA" id="ARBA00022692"/>
    </source>
</evidence>
<evidence type="ECO:0000313" key="10">
    <source>
        <dbReference type="EMBL" id="SDQ48257.1"/>
    </source>
</evidence>
<evidence type="ECO:0000256" key="6">
    <source>
        <dbReference type="ARBA" id="ARBA00023136"/>
    </source>
</evidence>
<evidence type="ECO:0000256" key="5">
    <source>
        <dbReference type="ARBA" id="ARBA00022729"/>
    </source>
</evidence>
<sequence length="502" mass="53425">MKSLSLSAPALSSRAAVAAAVTALALTGCANYFGMKSDKQMSSPAQYESTQSLPGQGGQWPSLDWANQFGDPQLPQLISEALDGSPSIAQAQARLAKASSYIETSRSALFPKVNGSYSWTRELYSANSLYPPPYGGTWYSENNVLASASWDLDLWGKNRQRLGQAVSQEKAAEADMQQARVTLAASVASAYNQLAQLYAFRDIAAREIANRQDIGRITNGRVAAGLDTNVERQTASGNIATSQSNLTELDGQITTVRYQLGALLGKGPDRGLQIAKPTLGNGAVVALPDNIPADLVARRADIVAARWQVEAAMHDVKEAKAEFFPDVNLAAGFGFDAFGWGRFLTASSRQIQFGPAIHLPIFDAGALRSQLKGRFADFDLDVANYNQTLIGALQDVATQVSSIRSIDQQSGDAQRALDASTKAYQLAVIRYKAGLSPQLQVLTADQNRLSAEQTVTSLKMKRRDMQIGLIKALGGGFDATQTGLVVPTDAPASATAATAAAN</sequence>
<protein>
    <submittedName>
        <fullName evidence="10">Efflux transporter, outer membrane factor (OMF) lipoprotein, NodT family</fullName>
    </submittedName>
</protein>
<evidence type="ECO:0000256" key="8">
    <source>
        <dbReference type="ARBA" id="ARBA00023288"/>
    </source>
</evidence>
<dbReference type="SUPFAM" id="SSF56954">
    <property type="entry name" value="Outer membrane efflux proteins (OEP)"/>
    <property type="match status" value="1"/>
</dbReference>
<dbReference type="Gene3D" id="1.20.1600.10">
    <property type="entry name" value="Outer membrane efflux proteins (OEP)"/>
    <property type="match status" value="1"/>
</dbReference>
<dbReference type="InterPro" id="IPR010131">
    <property type="entry name" value="MdtP/NodT-like"/>
</dbReference>
<evidence type="ECO:0000256" key="3">
    <source>
        <dbReference type="ARBA" id="ARBA00022452"/>
    </source>
</evidence>
<dbReference type="OrthoDB" id="9770517at2"/>
<keyword evidence="8 9" id="KW-0449">Lipoprotein</keyword>
<feature type="chain" id="PRO_5010003747" evidence="9">
    <location>
        <begin position="19"/>
        <end position="502"/>
    </location>
</feature>
<dbReference type="PROSITE" id="PS51257">
    <property type="entry name" value="PROKAR_LIPOPROTEIN"/>
    <property type="match status" value="1"/>
</dbReference>
<dbReference type="RefSeq" id="WP_074763752.1">
    <property type="nucleotide sequence ID" value="NZ_FNKP01000001.1"/>
</dbReference>
<evidence type="ECO:0000313" key="11">
    <source>
        <dbReference type="Proteomes" id="UP000183487"/>
    </source>
</evidence>
<evidence type="ECO:0000256" key="9">
    <source>
        <dbReference type="RuleBase" id="RU362097"/>
    </source>
</evidence>
<dbReference type="PANTHER" id="PTHR30203:SF20">
    <property type="entry name" value="MULTIDRUG RESISTANCE OUTER MEMBRANE PROTEIN MDTP-RELATED"/>
    <property type="match status" value="1"/>
</dbReference>
<accession>A0A1H1B8K4</accession>
<comment type="similarity">
    <text evidence="2 9">Belongs to the outer membrane factor (OMF) (TC 1.B.17) family.</text>
</comment>
<proteinExistence type="inferred from homology"/>
<comment type="subcellular location">
    <subcellularLocation>
        <location evidence="9">Cell membrane</location>
        <topology evidence="9">Lipid-anchor</topology>
    </subcellularLocation>
    <subcellularLocation>
        <location evidence="1">Membrane</location>
    </subcellularLocation>
</comment>
<evidence type="ECO:0000256" key="1">
    <source>
        <dbReference type="ARBA" id="ARBA00004370"/>
    </source>
</evidence>
<keyword evidence="4 9" id="KW-0812">Transmembrane</keyword>
<gene>
    <name evidence="10" type="ORF">SAMN05443245_1549</name>
</gene>
<keyword evidence="6 9" id="KW-0472">Membrane</keyword>
<evidence type="ECO:0000256" key="2">
    <source>
        <dbReference type="ARBA" id="ARBA00007613"/>
    </source>
</evidence>